<protein>
    <recommendedName>
        <fullName evidence="8 18">3-dehydroquinate synthase</fullName>
        <shortName evidence="18">DHQS</shortName>
        <ecNumber evidence="7 18">4.2.3.4</ecNumber>
    </recommendedName>
</protein>
<evidence type="ECO:0000256" key="14">
    <source>
        <dbReference type="ARBA" id="ARBA00023027"/>
    </source>
</evidence>
<dbReference type="InterPro" id="IPR016037">
    <property type="entry name" value="DHQ_synth_AroB"/>
</dbReference>
<dbReference type="GO" id="GO:0046872">
    <property type="term" value="F:metal ion binding"/>
    <property type="evidence" value="ECO:0007669"/>
    <property type="project" value="UniProtKB-KW"/>
</dbReference>
<comment type="caution">
    <text evidence="18">Lacks conserved residue(s) required for the propagation of feature annotation.</text>
</comment>
<feature type="domain" description="3-dehydroquinate synthase C-terminal" evidence="20">
    <location>
        <begin position="184"/>
        <end position="333"/>
    </location>
</feature>
<evidence type="ECO:0000256" key="11">
    <source>
        <dbReference type="ARBA" id="ARBA00022723"/>
    </source>
</evidence>
<dbReference type="AlphaFoldDB" id="A0A2N5CN18"/>
<feature type="binding site" evidence="18">
    <location>
        <begin position="132"/>
        <end position="133"/>
    </location>
    <ligand>
        <name>NAD(+)</name>
        <dbReference type="ChEBI" id="CHEBI:57540"/>
    </ligand>
</feature>
<dbReference type="InterPro" id="IPR030963">
    <property type="entry name" value="DHQ_synth_fam"/>
</dbReference>
<dbReference type="Pfam" id="PF24621">
    <property type="entry name" value="DHQS_C"/>
    <property type="match status" value="1"/>
</dbReference>
<evidence type="ECO:0000256" key="3">
    <source>
        <dbReference type="ARBA" id="ARBA00003485"/>
    </source>
</evidence>
<dbReference type="FunFam" id="3.40.50.1970:FF:000001">
    <property type="entry name" value="3-dehydroquinate synthase"/>
    <property type="match status" value="1"/>
</dbReference>
<feature type="binding site" evidence="18">
    <location>
        <begin position="108"/>
        <end position="112"/>
    </location>
    <ligand>
        <name>NAD(+)</name>
        <dbReference type="ChEBI" id="CHEBI:57540"/>
    </ligand>
</feature>
<dbReference type="EMBL" id="CP026100">
    <property type="protein sequence ID" value="AYV46592.1"/>
    <property type="molecule type" value="Genomic_DNA"/>
</dbReference>
<evidence type="ECO:0000259" key="20">
    <source>
        <dbReference type="Pfam" id="PF24621"/>
    </source>
</evidence>
<dbReference type="InterPro" id="IPR050071">
    <property type="entry name" value="Dehydroquinate_synthase"/>
</dbReference>
<name>A0A2N5CN18_9CAUL</name>
<comment type="function">
    <text evidence="3 18">Catalyzes the conversion of 3-deoxy-D-arabino-heptulosonate 7-phosphate (DAHP) to dehydroquinate (DHQ).</text>
</comment>
<evidence type="ECO:0000313" key="24">
    <source>
        <dbReference type="Proteomes" id="UP000281192"/>
    </source>
</evidence>
<evidence type="ECO:0000256" key="5">
    <source>
        <dbReference type="ARBA" id="ARBA00004661"/>
    </source>
</evidence>
<dbReference type="OrthoDB" id="9806583at2"/>
<comment type="subcellular location">
    <subcellularLocation>
        <location evidence="4 18">Cytoplasm</location>
    </subcellularLocation>
</comment>
<dbReference type="EMBL" id="PJRQ01000044">
    <property type="protein sequence ID" value="PLR07828.1"/>
    <property type="molecule type" value="Genomic_DNA"/>
</dbReference>
<dbReference type="GO" id="GO:0000166">
    <property type="term" value="F:nucleotide binding"/>
    <property type="evidence" value="ECO:0007669"/>
    <property type="project" value="UniProtKB-KW"/>
</dbReference>
<dbReference type="InterPro" id="IPR030960">
    <property type="entry name" value="DHQS/DOIS_N"/>
</dbReference>
<evidence type="ECO:0000256" key="13">
    <source>
        <dbReference type="ARBA" id="ARBA00022833"/>
    </source>
</evidence>
<evidence type="ECO:0000313" key="22">
    <source>
        <dbReference type="EMBL" id="PLR07828.1"/>
    </source>
</evidence>
<evidence type="ECO:0000256" key="4">
    <source>
        <dbReference type="ARBA" id="ARBA00004496"/>
    </source>
</evidence>
<feature type="binding site" evidence="18">
    <location>
        <position position="250"/>
    </location>
    <ligand>
        <name>Zn(2+)</name>
        <dbReference type="ChEBI" id="CHEBI:29105"/>
    </ligand>
</feature>
<evidence type="ECO:0000256" key="7">
    <source>
        <dbReference type="ARBA" id="ARBA00013031"/>
    </source>
</evidence>
<sequence>MIRTVPVGLGDRAYDVVIGTGLIDKAGEHVLPFLSKRRRCAVVTDANVGEHHVERLSVSLEKAGASVDVIVLPPGEETKSFEGLAHLSDQLLALNLERGDMIVAFGGGVIGDLAGFAAAIYKRGVDFIQIPTSLLAQVDSSVGGKTAIDTPRGKNLIGAFHQPRLVLADLDVLATLPARELACGYAEVIKYGLLGDFDFFEWLEKNVHAVLERDTEALVRAVGRSVEMKAEIVAEDEKEAGRRALLNLGHTFGHAIEAEMGFGDALKHGEAVGVGMAQAFRFSASQGLCPAQDAVRAVAAIKAAGLPTTLSEVRSGPFGADALIAHMGQDKKAEGGALTFVLVRGIGEAFVAKGVDPAPLRAFLLTEGAAG</sequence>
<keyword evidence="14 18" id="KW-0520">NAD</keyword>
<keyword evidence="10 18" id="KW-0028">Amino-acid biosynthesis</keyword>
<dbReference type="Proteomes" id="UP000281192">
    <property type="component" value="Chromosome"/>
</dbReference>
<evidence type="ECO:0000256" key="12">
    <source>
        <dbReference type="ARBA" id="ARBA00022741"/>
    </source>
</evidence>
<organism evidence="22 23">
    <name type="scientific">Caulobacter flavus</name>
    <dbReference type="NCBI Taxonomy" id="1679497"/>
    <lineage>
        <taxon>Bacteria</taxon>
        <taxon>Pseudomonadati</taxon>
        <taxon>Pseudomonadota</taxon>
        <taxon>Alphaproteobacteria</taxon>
        <taxon>Caulobacterales</taxon>
        <taxon>Caulobacteraceae</taxon>
        <taxon>Caulobacter</taxon>
    </lineage>
</organism>
<evidence type="ECO:0000256" key="15">
    <source>
        <dbReference type="ARBA" id="ARBA00023141"/>
    </source>
</evidence>
<evidence type="ECO:0000256" key="10">
    <source>
        <dbReference type="ARBA" id="ARBA00022605"/>
    </source>
</evidence>
<dbReference type="PANTHER" id="PTHR43622:SF7">
    <property type="entry name" value="3-DEHYDROQUINATE SYNTHASE, CHLOROPLASTIC"/>
    <property type="match status" value="1"/>
</dbReference>
<feature type="binding site" evidence="18">
    <location>
        <position position="145"/>
    </location>
    <ligand>
        <name>NAD(+)</name>
        <dbReference type="ChEBI" id="CHEBI:57540"/>
    </ligand>
</feature>
<evidence type="ECO:0000313" key="23">
    <source>
        <dbReference type="Proteomes" id="UP000234483"/>
    </source>
</evidence>
<evidence type="ECO:0000256" key="9">
    <source>
        <dbReference type="ARBA" id="ARBA00022490"/>
    </source>
</evidence>
<evidence type="ECO:0000313" key="21">
    <source>
        <dbReference type="EMBL" id="AYV46592.1"/>
    </source>
</evidence>
<dbReference type="InterPro" id="IPR056179">
    <property type="entry name" value="DHQS_C"/>
</dbReference>
<feature type="domain" description="3-dehydroquinate synthase N-terminal" evidence="19">
    <location>
        <begin position="70"/>
        <end position="181"/>
    </location>
</feature>
<dbReference type="NCBIfam" id="TIGR01357">
    <property type="entry name" value="aroB"/>
    <property type="match status" value="1"/>
</dbReference>
<dbReference type="GO" id="GO:0008652">
    <property type="term" value="P:amino acid biosynthetic process"/>
    <property type="evidence" value="ECO:0007669"/>
    <property type="project" value="UniProtKB-KW"/>
</dbReference>
<keyword evidence="9 18" id="KW-0963">Cytoplasm</keyword>
<comment type="catalytic activity">
    <reaction evidence="1 18">
        <text>7-phospho-2-dehydro-3-deoxy-D-arabino-heptonate = 3-dehydroquinate + phosphate</text>
        <dbReference type="Rhea" id="RHEA:21968"/>
        <dbReference type="ChEBI" id="CHEBI:32364"/>
        <dbReference type="ChEBI" id="CHEBI:43474"/>
        <dbReference type="ChEBI" id="CHEBI:58394"/>
        <dbReference type="EC" id="4.2.3.4"/>
    </reaction>
</comment>
<dbReference type="HAMAP" id="MF_00110">
    <property type="entry name" value="DHQ_synthase"/>
    <property type="match status" value="1"/>
</dbReference>
<dbReference type="Proteomes" id="UP000234483">
    <property type="component" value="Unassembled WGS sequence"/>
</dbReference>
<evidence type="ECO:0000256" key="8">
    <source>
        <dbReference type="ARBA" id="ARBA00017684"/>
    </source>
</evidence>
<proteinExistence type="inferred from homology"/>
<keyword evidence="16 18" id="KW-0456">Lyase</keyword>
<keyword evidence="24" id="KW-1185">Reference proteome</keyword>
<accession>A0A2N5CN18</accession>
<reference evidence="22 23" key="1">
    <citation type="submission" date="2017-12" db="EMBL/GenBank/DDBJ databases">
        <title>The genome sequence of Caulobacter flavus CGMCC1 15093.</title>
        <authorList>
            <person name="Gao J."/>
            <person name="Mao X."/>
            <person name="Sun J."/>
        </authorList>
    </citation>
    <scope>NUCLEOTIDE SEQUENCE [LARGE SCALE GENOMIC DNA]</scope>
    <source>
        <strain evidence="22 23">CGMCC1 15093</strain>
    </source>
</reference>
<evidence type="ECO:0000256" key="18">
    <source>
        <dbReference type="HAMAP-Rule" id="MF_00110"/>
    </source>
</evidence>
<gene>
    <name evidence="18" type="primary">aroB</name>
    <name evidence="21" type="ORF">C1707_10125</name>
    <name evidence="22" type="ORF">CFHF_21600</name>
</gene>
<dbReference type="PANTHER" id="PTHR43622">
    <property type="entry name" value="3-DEHYDROQUINATE SYNTHASE"/>
    <property type="match status" value="1"/>
</dbReference>
<feature type="binding site" evidence="18">
    <location>
        <position position="268"/>
    </location>
    <ligand>
        <name>Zn(2+)</name>
        <dbReference type="ChEBI" id="CHEBI:29105"/>
    </ligand>
</feature>
<evidence type="ECO:0000256" key="1">
    <source>
        <dbReference type="ARBA" id="ARBA00001393"/>
    </source>
</evidence>
<evidence type="ECO:0000256" key="16">
    <source>
        <dbReference type="ARBA" id="ARBA00023239"/>
    </source>
</evidence>
<feature type="binding site" evidence="18">
    <location>
        <position position="187"/>
    </location>
    <ligand>
        <name>Zn(2+)</name>
        <dbReference type="ChEBI" id="CHEBI:29105"/>
    </ligand>
</feature>
<reference evidence="21 24" key="2">
    <citation type="submission" date="2018-01" db="EMBL/GenBank/DDBJ databases">
        <title>Complete genome sequence of Caulobacter flavus RHGG3.</title>
        <authorList>
            <person name="Yang E."/>
        </authorList>
    </citation>
    <scope>NUCLEOTIDE SEQUENCE [LARGE SCALE GENOMIC DNA]</scope>
    <source>
        <strain evidence="21 24">RHGG3</strain>
    </source>
</reference>
<comment type="cofactor">
    <cofactor evidence="18">
        <name>Co(2+)</name>
        <dbReference type="ChEBI" id="CHEBI:48828"/>
    </cofactor>
    <cofactor evidence="18">
        <name>Zn(2+)</name>
        <dbReference type="ChEBI" id="CHEBI:29105"/>
    </cofactor>
    <text evidence="18">Binds 1 divalent metal cation per subunit. Can use either Co(2+) or Zn(2+).</text>
</comment>
<evidence type="ECO:0000256" key="2">
    <source>
        <dbReference type="ARBA" id="ARBA00001911"/>
    </source>
</evidence>
<comment type="cofactor">
    <cofactor evidence="2 18">
        <name>NAD(+)</name>
        <dbReference type="ChEBI" id="CHEBI:57540"/>
    </cofactor>
</comment>
<dbReference type="GO" id="GO:0009073">
    <property type="term" value="P:aromatic amino acid family biosynthetic process"/>
    <property type="evidence" value="ECO:0007669"/>
    <property type="project" value="UniProtKB-KW"/>
</dbReference>
<comment type="similarity">
    <text evidence="6 18">Belongs to the sugar phosphate cyclases superfamily. Dehydroquinate synthase family.</text>
</comment>
<dbReference type="EC" id="4.2.3.4" evidence="7 18"/>
<evidence type="ECO:0000256" key="6">
    <source>
        <dbReference type="ARBA" id="ARBA00005412"/>
    </source>
</evidence>
<dbReference type="GO" id="GO:0009423">
    <property type="term" value="P:chorismate biosynthetic process"/>
    <property type="evidence" value="ECO:0007669"/>
    <property type="project" value="UniProtKB-UniRule"/>
</dbReference>
<dbReference type="UniPathway" id="UPA00053">
    <property type="reaction ID" value="UER00085"/>
</dbReference>
<dbReference type="PIRSF" id="PIRSF001455">
    <property type="entry name" value="DHQ_synth"/>
    <property type="match status" value="1"/>
</dbReference>
<feature type="binding site" evidence="18">
    <location>
        <position position="154"/>
    </location>
    <ligand>
        <name>NAD(+)</name>
        <dbReference type="ChEBI" id="CHEBI:57540"/>
    </ligand>
</feature>
<evidence type="ECO:0000256" key="17">
    <source>
        <dbReference type="ARBA" id="ARBA00023285"/>
    </source>
</evidence>
<dbReference type="Gene3D" id="3.40.50.1970">
    <property type="match status" value="1"/>
</dbReference>
<dbReference type="GO" id="GO:0005737">
    <property type="term" value="C:cytoplasm"/>
    <property type="evidence" value="ECO:0007669"/>
    <property type="project" value="UniProtKB-SubCell"/>
</dbReference>
<evidence type="ECO:0000259" key="19">
    <source>
        <dbReference type="Pfam" id="PF01761"/>
    </source>
</evidence>
<dbReference type="KEGG" id="cfh:C1707_10125"/>
<dbReference type="Pfam" id="PF01761">
    <property type="entry name" value="DHQ_synthase"/>
    <property type="match status" value="1"/>
</dbReference>
<keyword evidence="13 18" id="KW-0862">Zinc</keyword>
<dbReference type="CDD" id="cd08195">
    <property type="entry name" value="DHQS"/>
    <property type="match status" value="1"/>
</dbReference>
<dbReference type="GO" id="GO:0003856">
    <property type="term" value="F:3-dehydroquinate synthase activity"/>
    <property type="evidence" value="ECO:0007669"/>
    <property type="project" value="UniProtKB-UniRule"/>
</dbReference>
<comment type="pathway">
    <text evidence="5 18">Metabolic intermediate biosynthesis; chorismate biosynthesis; chorismate from D-erythrose 4-phosphate and phosphoenolpyruvate: step 2/7.</text>
</comment>
<keyword evidence="17 18" id="KW-0170">Cobalt</keyword>
<dbReference type="SUPFAM" id="SSF56796">
    <property type="entry name" value="Dehydroquinate synthase-like"/>
    <property type="match status" value="1"/>
</dbReference>
<keyword evidence="11 18" id="KW-0479">Metal-binding</keyword>
<dbReference type="Gene3D" id="1.20.1090.10">
    <property type="entry name" value="Dehydroquinate synthase-like - alpha domain"/>
    <property type="match status" value="1"/>
</dbReference>
<dbReference type="RefSeq" id="WP_101714996.1">
    <property type="nucleotide sequence ID" value="NZ_CP026100.1"/>
</dbReference>
<keyword evidence="15 18" id="KW-0057">Aromatic amino acid biosynthesis</keyword>
<keyword evidence="12 18" id="KW-0547">Nucleotide-binding</keyword>